<accession>A0ABR2RV07</accession>
<dbReference type="InterPro" id="IPR032675">
    <property type="entry name" value="LRR_dom_sf"/>
</dbReference>
<dbReference type="SUPFAM" id="SSF52058">
    <property type="entry name" value="L domain-like"/>
    <property type="match status" value="1"/>
</dbReference>
<evidence type="ECO:0000313" key="2">
    <source>
        <dbReference type="Proteomes" id="UP001396334"/>
    </source>
</evidence>
<evidence type="ECO:0000313" key="1">
    <source>
        <dbReference type="EMBL" id="KAK9016727.1"/>
    </source>
</evidence>
<protein>
    <recommendedName>
        <fullName evidence="3">Disease resistance protein</fullName>
    </recommendedName>
</protein>
<name>A0ABR2RV07_9ROSI</name>
<organism evidence="1 2">
    <name type="scientific">Hibiscus sabdariffa</name>
    <name type="common">roselle</name>
    <dbReference type="NCBI Taxonomy" id="183260"/>
    <lineage>
        <taxon>Eukaryota</taxon>
        <taxon>Viridiplantae</taxon>
        <taxon>Streptophyta</taxon>
        <taxon>Embryophyta</taxon>
        <taxon>Tracheophyta</taxon>
        <taxon>Spermatophyta</taxon>
        <taxon>Magnoliopsida</taxon>
        <taxon>eudicotyledons</taxon>
        <taxon>Gunneridae</taxon>
        <taxon>Pentapetalae</taxon>
        <taxon>rosids</taxon>
        <taxon>malvids</taxon>
        <taxon>Malvales</taxon>
        <taxon>Malvaceae</taxon>
        <taxon>Malvoideae</taxon>
        <taxon>Hibiscus</taxon>
    </lineage>
</organism>
<reference evidence="1 2" key="1">
    <citation type="journal article" date="2024" name="G3 (Bethesda)">
        <title>Genome assembly of Hibiscus sabdariffa L. provides insights into metabolisms of medicinal natural products.</title>
        <authorList>
            <person name="Kim T."/>
        </authorList>
    </citation>
    <scope>NUCLEOTIDE SEQUENCE [LARGE SCALE GENOMIC DNA]</scope>
    <source>
        <strain evidence="1">TK-2024</strain>
        <tissue evidence="1">Old leaves</tissue>
    </source>
</reference>
<dbReference type="Gene3D" id="3.80.10.10">
    <property type="entry name" value="Ribonuclease Inhibitor"/>
    <property type="match status" value="1"/>
</dbReference>
<keyword evidence="2" id="KW-1185">Reference proteome</keyword>
<dbReference type="EMBL" id="JBBPBN010000020">
    <property type="protein sequence ID" value="KAK9016727.1"/>
    <property type="molecule type" value="Genomic_DNA"/>
</dbReference>
<proteinExistence type="predicted"/>
<gene>
    <name evidence="1" type="ORF">V6N11_079221</name>
</gene>
<evidence type="ECO:0008006" key="3">
    <source>
        <dbReference type="Google" id="ProtNLM"/>
    </source>
</evidence>
<sequence length="211" mass="23970">MSVAKLQKDIASKIGVEFSEGQPLPEYLNLGDCYNLKEIPHGLLSRLSCLQDLILGETPVSGKEVGGLKKLKVLEGRFEGWDNLNMYLQTFNGREEPRTIHYASRETLRDCKLDGSEEYPLFSREFSLGNLLELRSICSVHGVVICDSLKCMSVVDCPKFKRMALNLPHFNNVPASAPSHLSLSIRIRPKEWWESVEWDAKSLLEPFMREL</sequence>
<dbReference type="Proteomes" id="UP001396334">
    <property type="component" value="Unassembled WGS sequence"/>
</dbReference>
<comment type="caution">
    <text evidence="1">The sequence shown here is derived from an EMBL/GenBank/DDBJ whole genome shotgun (WGS) entry which is preliminary data.</text>
</comment>